<comment type="catalytic activity">
    <reaction evidence="9">
        <text>shikimate + NADP(+) = 3-dehydroshikimate + NADPH + H(+)</text>
        <dbReference type="Rhea" id="RHEA:17737"/>
        <dbReference type="ChEBI" id="CHEBI:15378"/>
        <dbReference type="ChEBI" id="CHEBI:16630"/>
        <dbReference type="ChEBI" id="CHEBI:36208"/>
        <dbReference type="ChEBI" id="CHEBI:57783"/>
        <dbReference type="ChEBI" id="CHEBI:58349"/>
        <dbReference type="EC" id="1.1.1.25"/>
    </reaction>
</comment>
<feature type="binding site" evidence="9">
    <location>
        <begin position="21"/>
        <end position="23"/>
    </location>
    <ligand>
        <name>shikimate</name>
        <dbReference type="ChEBI" id="CHEBI:36208"/>
    </ligand>
</feature>
<sequence>MINITGHTGLTGLLGSPVAHSVSPLMHNEAFRYLGLDYVYLCFDVTEETLPQAVEGLKACGIKGFNLTMPNKNKIVELLDELSPTAQLIGAVNTVRNDNGKLKGFNTDGYGFTQSARDAGCDVKGRTITVMGVGGAGMAICGQSALEGAKKIHVFARPTSRYWERAAAMAEKMSHMTECEMILHEMDDHTALKDALEESNLLINATSVGMVPDVTGTVIPDKTLFHPELTVADVVYEPRETRLLREAREAGCPTFNGMYMLLHQGVKAFHIWTGLDMPVELVREKYFK</sequence>
<dbReference type="Pfam" id="PF18317">
    <property type="entry name" value="SDH_C"/>
    <property type="match status" value="1"/>
</dbReference>
<comment type="pathway">
    <text evidence="8">Aromatic compound metabolism; 3,4-dihydroxybenzoate biosynthesis; 3-dehydroquinate from D-quinate (NAD(+) route).</text>
</comment>
<dbReference type="GO" id="GO:0008652">
    <property type="term" value="P:amino acid biosynthetic process"/>
    <property type="evidence" value="ECO:0007669"/>
    <property type="project" value="UniProtKB-KW"/>
</dbReference>
<dbReference type="GO" id="GO:0004764">
    <property type="term" value="F:shikimate 3-dehydrogenase (NADP+) activity"/>
    <property type="evidence" value="ECO:0007669"/>
    <property type="project" value="UniProtKB-UniRule"/>
</dbReference>
<feature type="binding site" evidence="9">
    <location>
        <position position="93"/>
    </location>
    <ligand>
        <name>shikimate</name>
        <dbReference type="ChEBI" id="CHEBI:36208"/>
    </ligand>
</feature>
<reference evidence="12 13" key="1">
    <citation type="submission" date="2018-02" db="EMBL/GenBank/DDBJ databases">
        <title>Complete genome sequencing of Faecalibacterium prausnitzii strains isolated from the human gut.</title>
        <authorList>
            <person name="Fitzgerald B.C."/>
            <person name="Shkoporov A.N."/>
            <person name="Ross P.R."/>
            <person name="Hill C."/>
        </authorList>
    </citation>
    <scope>NUCLEOTIDE SEQUENCE [LARGE SCALE GENOMIC DNA]</scope>
    <source>
        <strain evidence="12 13">APC942/31-1</strain>
    </source>
</reference>
<dbReference type="GO" id="GO:0030266">
    <property type="term" value="F:quinate 3-dehydrogenase (NAD+) activity"/>
    <property type="evidence" value="ECO:0007669"/>
    <property type="project" value="UniProtKB-EC"/>
</dbReference>
<dbReference type="EMBL" id="PSQG01000008">
    <property type="protein sequence ID" value="RCH44357.1"/>
    <property type="molecule type" value="Genomic_DNA"/>
</dbReference>
<gene>
    <name evidence="9" type="primary">aroE</name>
    <name evidence="12" type="ORF">C4886_06835</name>
</gene>
<dbReference type="AlphaFoldDB" id="A0A367G0X3"/>
<comment type="similarity">
    <text evidence="9">Belongs to the shikimate dehydrogenase family.</text>
</comment>
<evidence type="ECO:0000256" key="6">
    <source>
        <dbReference type="ARBA" id="ARBA00051639"/>
    </source>
</evidence>
<evidence type="ECO:0000313" key="13">
    <source>
        <dbReference type="Proteomes" id="UP000253208"/>
    </source>
</evidence>
<dbReference type="InterPro" id="IPR022893">
    <property type="entry name" value="Shikimate_DH_fam"/>
</dbReference>
<dbReference type="RefSeq" id="WP_022427354.1">
    <property type="nucleotide sequence ID" value="NZ_PSQG01000008.1"/>
</dbReference>
<dbReference type="UniPathway" id="UPA00053">
    <property type="reaction ID" value="UER00087"/>
</dbReference>
<dbReference type="CDD" id="cd01065">
    <property type="entry name" value="NAD_bind_Shikimate_DH"/>
    <property type="match status" value="1"/>
</dbReference>
<organism evidence="12 13">
    <name type="scientific">Blautia obeum</name>
    <dbReference type="NCBI Taxonomy" id="40520"/>
    <lineage>
        <taxon>Bacteria</taxon>
        <taxon>Bacillati</taxon>
        <taxon>Bacillota</taxon>
        <taxon>Clostridia</taxon>
        <taxon>Lachnospirales</taxon>
        <taxon>Lachnospiraceae</taxon>
        <taxon>Blautia</taxon>
    </lineage>
</organism>
<dbReference type="PANTHER" id="PTHR21089">
    <property type="entry name" value="SHIKIMATE DEHYDROGENASE"/>
    <property type="match status" value="1"/>
</dbReference>
<keyword evidence="3 9" id="KW-0521">NADP</keyword>
<dbReference type="InterPro" id="IPR013708">
    <property type="entry name" value="Shikimate_DH-bd_N"/>
</dbReference>
<dbReference type="NCBIfam" id="TIGR00507">
    <property type="entry name" value="aroE"/>
    <property type="match status" value="1"/>
</dbReference>
<name>A0A367G0X3_9FIRM</name>
<dbReference type="PANTHER" id="PTHR21089:SF1">
    <property type="entry name" value="BIFUNCTIONAL 3-DEHYDROQUINATE DEHYDRATASE_SHIKIMATE DEHYDROGENASE, CHLOROPLASTIC"/>
    <property type="match status" value="1"/>
</dbReference>
<evidence type="ECO:0000256" key="7">
    <source>
        <dbReference type="ARBA" id="ARBA00052329"/>
    </source>
</evidence>
<evidence type="ECO:0000259" key="11">
    <source>
        <dbReference type="Pfam" id="PF18317"/>
    </source>
</evidence>
<evidence type="ECO:0000256" key="5">
    <source>
        <dbReference type="ARBA" id="ARBA00023141"/>
    </source>
</evidence>
<feature type="binding site" evidence="9">
    <location>
        <position position="257"/>
    </location>
    <ligand>
        <name>NADP(+)</name>
        <dbReference type="ChEBI" id="CHEBI:58349"/>
    </ligand>
</feature>
<dbReference type="InterPro" id="IPR046346">
    <property type="entry name" value="Aminoacid_DH-like_N_sf"/>
</dbReference>
<feature type="binding site" evidence="9">
    <location>
        <position position="108"/>
    </location>
    <ligand>
        <name>shikimate</name>
        <dbReference type="ChEBI" id="CHEBI:36208"/>
    </ligand>
</feature>
<dbReference type="NCBIfam" id="NF001319">
    <property type="entry name" value="PRK00258.3-3"/>
    <property type="match status" value="1"/>
</dbReference>
<dbReference type="Gene3D" id="3.40.50.10860">
    <property type="entry name" value="Leucine Dehydrogenase, chain A, domain 1"/>
    <property type="match status" value="1"/>
</dbReference>
<proteinExistence type="inferred from homology"/>
<comment type="pathway">
    <text evidence="1 9">Metabolic intermediate biosynthesis; chorismate biosynthesis; chorismate from D-erythrose 4-phosphate and phosphoenolpyruvate: step 4/7.</text>
</comment>
<feature type="binding site" evidence="9">
    <location>
        <position position="68"/>
    </location>
    <ligand>
        <name>shikimate</name>
        <dbReference type="ChEBI" id="CHEBI:36208"/>
    </ligand>
</feature>
<evidence type="ECO:0000256" key="3">
    <source>
        <dbReference type="ARBA" id="ARBA00022857"/>
    </source>
</evidence>
<feature type="binding site" evidence="9">
    <location>
        <position position="264"/>
    </location>
    <ligand>
        <name>shikimate</name>
        <dbReference type="ChEBI" id="CHEBI:36208"/>
    </ligand>
</feature>
<comment type="catalytic activity">
    <reaction evidence="6">
        <text>L-quinate + NAD(+) = 3-dehydroquinate + NADH + H(+)</text>
        <dbReference type="Rhea" id="RHEA:22364"/>
        <dbReference type="ChEBI" id="CHEBI:15378"/>
        <dbReference type="ChEBI" id="CHEBI:29751"/>
        <dbReference type="ChEBI" id="CHEBI:32364"/>
        <dbReference type="ChEBI" id="CHEBI:57540"/>
        <dbReference type="ChEBI" id="CHEBI:57945"/>
        <dbReference type="EC" id="1.1.1.24"/>
    </reaction>
</comment>
<comment type="catalytic activity">
    <reaction evidence="7">
        <text>shikimate + NAD(+) = 3-dehydroshikimate + NADH + H(+)</text>
        <dbReference type="Rhea" id="RHEA:17741"/>
        <dbReference type="ChEBI" id="CHEBI:15378"/>
        <dbReference type="ChEBI" id="CHEBI:16630"/>
        <dbReference type="ChEBI" id="CHEBI:36208"/>
        <dbReference type="ChEBI" id="CHEBI:57540"/>
        <dbReference type="ChEBI" id="CHEBI:57945"/>
    </reaction>
</comment>
<dbReference type="GO" id="GO:0050661">
    <property type="term" value="F:NADP binding"/>
    <property type="evidence" value="ECO:0007669"/>
    <property type="project" value="InterPro"/>
</dbReference>
<comment type="caution">
    <text evidence="9">Lacks conserved residue(s) required for the propagation of feature annotation.</text>
</comment>
<evidence type="ECO:0000259" key="10">
    <source>
        <dbReference type="Pfam" id="PF08501"/>
    </source>
</evidence>
<feature type="binding site" evidence="9">
    <location>
        <begin position="132"/>
        <end position="136"/>
    </location>
    <ligand>
        <name>NADP(+)</name>
        <dbReference type="ChEBI" id="CHEBI:58349"/>
    </ligand>
</feature>
<feature type="domain" description="SDH C-terminal" evidence="11">
    <location>
        <begin position="257"/>
        <end position="284"/>
    </location>
</feature>
<feature type="active site" description="Proton acceptor" evidence="9">
    <location>
        <position position="72"/>
    </location>
</feature>
<dbReference type="InterPro" id="IPR036291">
    <property type="entry name" value="NAD(P)-bd_dom_sf"/>
</dbReference>
<dbReference type="Pfam" id="PF08501">
    <property type="entry name" value="Shikimate_dh_N"/>
    <property type="match status" value="1"/>
</dbReference>
<evidence type="ECO:0000256" key="2">
    <source>
        <dbReference type="ARBA" id="ARBA00022605"/>
    </source>
</evidence>
<dbReference type="InterPro" id="IPR041121">
    <property type="entry name" value="SDH_C"/>
</dbReference>
<keyword evidence="2 9" id="KW-0028">Amino-acid biosynthesis</keyword>
<keyword evidence="4 9" id="KW-0560">Oxidoreductase</keyword>
<comment type="subunit">
    <text evidence="9">Homodimer.</text>
</comment>
<dbReference type="FunFam" id="3.40.50.10860:FF:000004">
    <property type="entry name" value="Quinate/shikimate dehydrogenase"/>
    <property type="match status" value="1"/>
</dbReference>
<protein>
    <recommendedName>
        <fullName evidence="9">Shikimate dehydrogenase (NADP(+))</fullName>
        <shortName evidence="9">SDH</shortName>
        <ecNumber evidence="9">1.1.1.25</ecNumber>
    </recommendedName>
</protein>
<evidence type="ECO:0000256" key="1">
    <source>
        <dbReference type="ARBA" id="ARBA00004871"/>
    </source>
</evidence>
<feature type="binding site" evidence="9">
    <location>
        <position position="234"/>
    </location>
    <ligand>
        <name>NADP(+)</name>
        <dbReference type="ChEBI" id="CHEBI:58349"/>
    </ligand>
</feature>
<dbReference type="EC" id="1.1.1.25" evidence="9"/>
<dbReference type="HAMAP" id="MF_00222">
    <property type="entry name" value="Shikimate_DH_AroE"/>
    <property type="match status" value="1"/>
</dbReference>
<dbReference type="SUPFAM" id="SSF53223">
    <property type="entry name" value="Aminoacid dehydrogenase-like, N-terminal domain"/>
    <property type="match status" value="1"/>
</dbReference>
<evidence type="ECO:0000313" key="12">
    <source>
        <dbReference type="EMBL" id="RCH44357.1"/>
    </source>
</evidence>
<dbReference type="GO" id="GO:0009073">
    <property type="term" value="P:aromatic amino acid family biosynthetic process"/>
    <property type="evidence" value="ECO:0007669"/>
    <property type="project" value="UniProtKB-KW"/>
</dbReference>
<evidence type="ECO:0000256" key="4">
    <source>
        <dbReference type="ARBA" id="ARBA00023002"/>
    </source>
</evidence>
<feature type="binding site" evidence="9">
    <location>
        <position position="236"/>
    </location>
    <ligand>
        <name>shikimate</name>
        <dbReference type="ChEBI" id="CHEBI:36208"/>
    </ligand>
</feature>
<dbReference type="GO" id="GO:0019632">
    <property type="term" value="P:shikimate metabolic process"/>
    <property type="evidence" value="ECO:0007669"/>
    <property type="project" value="InterPro"/>
</dbReference>
<dbReference type="GO" id="GO:0009423">
    <property type="term" value="P:chorismate biosynthetic process"/>
    <property type="evidence" value="ECO:0007669"/>
    <property type="project" value="UniProtKB-UniRule"/>
</dbReference>
<dbReference type="FunFam" id="3.40.50.720:FF:000086">
    <property type="entry name" value="Quinate/shikimate dehydrogenase"/>
    <property type="match status" value="1"/>
</dbReference>
<feature type="domain" description="Shikimate dehydrogenase substrate binding N-terminal" evidence="10">
    <location>
        <begin position="13"/>
        <end position="95"/>
    </location>
</feature>
<dbReference type="SUPFAM" id="SSF51735">
    <property type="entry name" value="NAD(P)-binding Rossmann-fold domains"/>
    <property type="match status" value="1"/>
</dbReference>
<accession>A0A367G0X3</accession>
<comment type="function">
    <text evidence="9">Involved in the biosynthesis of the chorismate, which leads to the biosynthesis of aromatic amino acids. Catalyzes the reversible NADPH linked reduction of 3-dehydroshikimate (DHSA) to yield shikimate (SA).</text>
</comment>
<comment type="caution">
    <text evidence="12">The sequence shown here is derived from an EMBL/GenBank/DDBJ whole genome shotgun (WGS) entry which is preliminary data.</text>
</comment>
<dbReference type="InterPro" id="IPR011342">
    <property type="entry name" value="Shikimate_DH"/>
</dbReference>
<keyword evidence="5 9" id="KW-0057">Aromatic amino acid biosynthesis</keyword>
<dbReference type="GO" id="GO:0052734">
    <property type="term" value="F:shikimate 3-dehydrogenase (NAD+) activity"/>
    <property type="evidence" value="ECO:0007669"/>
    <property type="project" value="RHEA"/>
</dbReference>
<evidence type="ECO:0000256" key="8">
    <source>
        <dbReference type="ARBA" id="ARBA00060613"/>
    </source>
</evidence>
<evidence type="ECO:0000256" key="9">
    <source>
        <dbReference type="HAMAP-Rule" id="MF_00222"/>
    </source>
</evidence>
<dbReference type="Proteomes" id="UP000253208">
    <property type="component" value="Unassembled WGS sequence"/>
</dbReference>
<dbReference type="Gene3D" id="3.40.50.720">
    <property type="entry name" value="NAD(P)-binding Rossmann-like Domain"/>
    <property type="match status" value="1"/>
</dbReference>